<dbReference type="Pfam" id="PF00128">
    <property type="entry name" value="Alpha-amylase"/>
    <property type="match status" value="1"/>
</dbReference>
<evidence type="ECO:0000313" key="5">
    <source>
        <dbReference type="EMBL" id="MBU3849719.1"/>
    </source>
</evidence>
<dbReference type="InterPro" id="IPR006047">
    <property type="entry name" value="GH13_cat_dom"/>
</dbReference>
<dbReference type="GO" id="GO:0009313">
    <property type="term" value="P:oligosaccharide catabolic process"/>
    <property type="evidence" value="ECO:0007669"/>
    <property type="project" value="TreeGrafter"/>
</dbReference>
<organism evidence="5 6">
    <name type="scientific">Candidatus Treponema excrementipullorum</name>
    <dbReference type="NCBI Taxonomy" id="2838768"/>
    <lineage>
        <taxon>Bacteria</taxon>
        <taxon>Pseudomonadati</taxon>
        <taxon>Spirochaetota</taxon>
        <taxon>Spirochaetia</taxon>
        <taxon>Spirochaetales</taxon>
        <taxon>Treponemataceae</taxon>
        <taxon>Treponema</taxon>
    </lineage>
</organism>
<dbReference type="PANTHER" id="PTHR10357:SF179">
    <property type="entry name" value="NEUTRAL AND BASIC AMINO ACID TRANSPORT PROTEIN RBAT"/>
    <property type="match status" value="1"/>
</dbReference>
<dbReference type="PANTHER" id="PTHR10357">
    <property type="entry name" value="ALPHA-AMYLASE FAMILY MEMBER"/>
    <property type="match status" value="1"/>
</dbReference>
<dbReference type="SMART" id="SM00642">
    <property type="entry name" value="Aamy"/>
    <property type="match status" value="1"/>
</dbReference>
<dbReference type="InterPro" id="IPR045857">
    <property type="entry name" value="O16G_dom_2"/>
</dbReference>
<sequence>MMKSVPWWQSRIAYQIYPRSFCDSNNDGIGDLRGIISKLDYFVELGVGILWLSPVYRSPNFDNGYDISGYREINPEYGTMEDMKELLTEAKKRNLKLIMDLVINHTSDEHPWFVESKKSKDNPYRSFYYWRPGSVDKKGNPVPPNNWSSFFSGPAWEYDRTTQEFYLHLFSKKQPDLNFENPQVLAAVKDIMTFWLDLGIDGFRCDVINLISKTTLANGKKRIALTGREHYITQPGCHKILAELRRDVLSKYDCFTVGETVLVTTQDAQALCPPGRKELDMIFSFDHMDCDHINNKWFKVPFKPYKLMNILFKWQKEVDWNTLYFENHDQPRSISRFGSKKYPQQSAKLLAVILFTLRGTPFIFEGQELGMTNATFNTLSDFRDTESITVWNLATKLHFPRWLKMKLLRATSRDNARTPMQWNTQDNAGFSFDTKTVPWIPVQSNYKEINVETEQNQKDSLLNWYKELITIRKRTPELTGGSFSVIYQDKEVYAYKRSLPGVGKFPDRETYVVLNFGGKKRQIPQEVTAILDALPEKTVLASVYDDTTCLPPYGAFIVKNTDKNL</sequence>
<comment type="caution">
    <text evidence="5">The sequence shown here is derived from an EMBL/GenBank/DDBJ whole genome shotgun (WGS) entry which is preliminary data.</text>
</comment>
<dbReference type="FunFam" id="3.90.400.10:FF:000004">
    <property type="entry name" value="Oligo-1,6-glucosidase"/>
    <property type="match status" value="1"/>
</dbReference>
<keyword evidence="3" id="KW-0326">Glycosidase</keyword>
<evidence type="ECO:0000256" key="3">
    <source>
        <dbReference type="ARBA" id="ARBA00023295"/>
    </source>
</evidence>
<evidence type="ECO:0000313" key="6">
    <source>
        <dbReference type="Proteomes" id="UP000823914"/>
    </source>
</evidence>
<dbReference type="Gene3D" id="3.20.20.80">
    <property type="entry name" value="Glycosidases"/>
    <property type="match status" value="1"/>
</dbReference>
<reference evidence="5" key="2">
    <citation type="submission" date="2021-04" db="EMBL/GenBank/DDBJ databases">
        <authorList>
            <person name="Gilroy R."/>
        </authorList>
    </citation>
    <scope>NUCLEOTIDE SEQUENCE</scope>
    <source>
        <strain evidence="5">Gambia15-2214</strain>
    </source>
</reference>
<dbReference type="AlphaFoldDB" id="A0A9E2L1L0"/>
<keyword evidence="2" id="KW-0378">Hydrolase</keyword>
<dbReference type="GO" id="GO:0004556">
    <property type="term" value="F:alpha-amylase activity"/>
    <property type="evidence" value="ECO:0007669"/>
    <property type="project" value="TreeGrafter"/>
</dbReference>
<dbReference type="FunFam" id="3.20.20.80:FF:000064">
    <property type="entry name" value="Oligo-1,6-glucosidase"/>
    <property type="match status" value="1"/>
</dbReference>
<dbReference type="SUPFAM" id="SSF51445">
    <property type="entry name" value="(Trans)glycosidases"/>
    <property type="match status" value="1"/>
</dbReference>
<evidence type="ECO:0000256" key="2">
    <source>
        <dbReference type="ARBA" id="ARBA00022801"/>
    </source>
</evidence>
<dbReference type="Proteomes" id="UP000823914">
    <property type="component" value="Unassembled WGS sequence"/>
</dbReference>
<dbReference type="CDD" id="cd11333">
    <property type="entry name" value="AmyAc_SI_OligoGlu_DGase"/>
    <property type="match status" value="1"/>
</dbReference>
<dbReference type="Gene3D" id="3.90.400.10">
    <property type="entry name" value="Oligo-1,6-glucosidase, Domain 2"/>
    <property type="match status" value="1"/>
</dbReference>
<accession>A0A9E2L1L0</accession>
<reference evidence="5" key="1">
    <citation type="journal article" date="2021" name="PeerJ">
        <title>Extensive microbial diversity within the chicken gut microbiome revealed by metagenomics and culture.</title>
        <authorList>
            <person name="Gilroy R."/>
            <person name="Ravi A."/>
            <person name="Getino M."/>
            <person name="Pursley I."/>
            <person name="Horton D.L."/>
            <person name="Alikhan N.F."/>
            <person name="Baker D."/>
            <person name="Gharbi K."/>
            <person name="Hall N."/>
            <person name="Watson M."/>
            <person name="Adriaenssens E.M."/>
            <person name="Foster-Nyarko E."/>
            <person name="Jarju S."/>
            <person name="Secka A."/>
            <person name="Antonio M."/>
            <person name="Oren A."/>
            <person name="Chaudhuri R.R."/>
            <person name="La Ragione R."/>
            <person name="Hildebrand F."/>
            <person name="Pallen M.J."/>
        </authorList>
    </citation>
    <scope>NUCLEOTIDE SEQUENCE</scope>
    <source>
        <strain evidence="5">Gambia15-2214</strain>
    </source>
</reference>
<comment type="similarity">
    <text evidence="1">Belongs to the glycosyl hydrolase 13 family.</text>
</comment>
<protein>
    <submittedName>
        <fullName evidence="5">Alpha-glucosidase</fullName>
    </submittedName>
</protein>
<proteinExistence type="inferred from homology"/>
<dbReference type="InterPro" id="IPR017853">
    <property type="entry name" value="GH"/>
</dbReference>
<feature type="domain" description="Glycosyl hydrolase family 13 catalytic" evidence="4">
    <location>
        <begin position="15"/>
        <end position="417"/>
    </location>
</feature>
<gene>
    <name evidence="5" type="ORF">IAA16_04060</name>
</gene>
<evidence type="ECO:0000259" key="4">
    <source>
        <dbReference type="SMART" id="SM00642"/>
    </source>
</evidence>
<evidence type="ECO:0000256" key="1">
    <source>
        <dbReference type="ARBA" id="ARBA00008061"/>
    </source>
</evidence>
<name>A0A9E2L1L0_9SPIR</name>
<dbReference type="EMBL" id="JAHLFV010000092">
    <property type="protein sequence ID" value="MBU3849719.1"/>
    <property type="molecule type" value="Genomic_DNA"/>
</dbReference>